<evidence type="ECO:0000256" key="1">
    <source>
        <dbReference type="ARBA" id="ARBA00001931"/>
    </source>
</evidence>
<organism evidence="6">
    <name type="scientific">marine metagenome</name>
    <dbReference type="NCBI Taxonomy" id="408172"/>
    <lineage>
        <taxon>unclassified sequences</taxon>
        <taxon>metagenomes</taxon>
        <taxon>ecological metagenomes</taxon>
    </lineage>
</organism>
<evidence type="ECO:0000256" key="4">
    <source>
        <dbReference type="SAM" id="Phobius"/>
    </source>
</evidence>
<dbReference type="GO" id="GO:0016491">
    <property type="term" value="F:oxidoreductase activity"/>
    <property type="evidence" value="ECO:0007669"/>
    <property type="project" value="UniProtKB-KW"/>
</dbReference>
<keyword evidence="4" id="KW-0812">Transmembrane</keyword>
<keyword evidence="4" id="KW-0472">Membrane</keyword>
<comment type="similarity">
    <text evidence="2">Belongs to the bacterial PQQ dehydrogenase family.</text>
</comment>
<feature type="transmembrane region" description="Helical" evidence="4">
    <location>
        <begin position="12"/>
        <end position="32"/>
    </location>
</feature>
<dbReference type="SUPFAM" id="SSF50998">
    <property type="entry name" value="Quinoprotein alcohol dehydrogenase-like"/>
    <property type="match status" value="1"/>
</dbReference>
<dbReference type="PANTHER" id="PTHR32303">
    <property type="entry name" value="QUINOPROTEIN ALCOHOL DEHYDROGENASE (CYTOCHROME C)"/>
    <property type="match status" value="1"/>
</dbReference>
<dbReference type="InterPro" id="IPR011047">
    <property type="entry name" value="Quinoprotein_ADH-like_sf"/>
</dbReference>
<dbReference type="PANTHER" id="PTHR32303:SF4">
    <property type="entry name" value="QUINOPROTEIN GLUCOSE DEHYDROGENASE"/>
    <property type="match status" value="1"/>
</dbReference>
<accession>A0A381NGR3</accession>
<name>A0A381NGR3_9ZZZZ</name>
<dbReference type="InterPro" id="IPR018391">
    <property type="entry name" value="PQQ_b-propeller_rpt"/>
</dbReference>
<evidence type="ECO:0000256" key="3">
    <source>
        <dbReference type="ARBA" id="ARBA00023002"/>
    </source>
</evidence>
<proteinExistence type="inferred from homology"/>
<dbReference type="SMART" id="SM00564">
    <property type="entry name" value="PQQ"/>
    <property type="match status" value="3"/>
</dbReference>
<evidence type="ECO:0000259" key="5">
    <source>
        <dbReference type="Pfam" id="PF01011"/>
    </source>
</evidence>
<dbReference type="Pfam" id="PF01011">
    <property type="entry name" value="PQQ"/>
    <property type="match status" value="1"/>
</dbReference>
<feature type="non-terminal residue" evidence="6">
    <location>
        <position position="329"/>
    </location>
</feature>
<comment type="cofactor">
    <cofactor evidence="1">
        <name>pyrroloquinoline quinone</name>
        <dbReference type="ChEBI" id="CHEBI:58442"/>
    </cofactor>
</comment>
<dbReference type="Gene3D" id="2.140.10.10">
    <property type="entry name" value="Quinoprotein alcohol dehydrogenase-like superfamily"/>
    <property type="match status" value="1"/>
</dbReference>
<sequence>MDTSNTYKKRWLRAPWSTIPFLLLGIGIVGFGKDAEQELAIDPGDWPHYGRDLAASKYSPLDQVSAANVDQLEIAWIWQSADYDLLTRNPGLYINPNYQVTPIKIGDRLYATTNMGQAVALDPETGIEQWRYDPYAEGLRARPTGRTNRGVAYWSDGINERIFLGSGQYLVALDAATGSVLADFGEGGVIDLAVDSDPRVTTYTWRSPPIVVRNAVIVGSQAMAPNRNWQTAPPGYVRAFDTQSGELLWRFSPIPGPGDPAIETWADSSWAYSGNGNVWTMMSADEELGHVYLPLKTTTNDWYGGHRLGDNLYGESVAAVDVETGDRVW</sequence>
<evidence type="ECO:0000313" key="6">
    <source>
        <dbReference type="EMBL" id="SUZ52703.1"/>
    </source>
</evidence>
<feature type="domain" description="Pyrrolo-quinoline quinone repeat" evidence="5">
    <location>
        <begin position="46"/>
        <end position="329"/>
    </location>
</feature>
<dbReference type="InterPro" id="IPR002372">
    <property type="entry name" value="PQQ_rpt_dom"/>
</dbReference>
<keyword evidence="4" id="KW-1133">Transmembrane helix</keyword>
<keyword evidence="3" id="KW-0560">Oxidoreductase</keyword>
<gene>
    <name evidence="6" type="ORF">METZ01_LOCUS5557</name>
</gene>
<evidence type="ECO:0000256" key="2">
    <source>
        <dbReference type="ARBA" id="ARBA00008156"/>
    </source>
</evidence>
<reference evidence="6" key="1">
    <citation type="submission" date="2018-05" db="EMBL/GenBank/DDBJ databases">
        <authorList>
            <person name="Lanie J.A."/>
            <person name="Ng W.-L."/>
            <person name="Kazmierczak K.M."/>
            <person name="Andrzejewski T.M."/>
            <person name="Davidsen T.M."/>
            <person name="Wayne K.J."/>
            <person name="Tettelin H."/>
            <person name="Glass J.I."/>
            <person name="Rusch D."/>
            <person name="Podicherti R."/>
            <person name="Tsui H.-C.T."/>
            <person name="Winkler M.E."/>
        </authorList>
    </citation>
    <scope>NUCLEOTIDE SEQUENCE</scope>
</reference>
<dbReference type="EMBL" id="UINC01000288">
    <property type="protein sequence ID" value="SUZ52703.1"/>
    <property type="molecule type" value="Genomic_DNA"/>
</dbReference>
<protein>
    <recommendedName>
        <fullName evidence="5">Pyrrolo-quinoline quinone repeat domain-containing protein</fullName>
    </recommendedName>
</protein>
<dbReference type="AlphaFoldDB" id="A0A381NGR3"/>